<dbReference type="AlphaFoldDB" id="A0A9W6Q105"/>
<dbReference type="RefSeq" id="WP_067909244.1">
    <property type="nucleotide sequence ID" value="NZ_BSRZ01000015.1"/>
</dbReference>
<keyword evidence="7" id="KW-0479">Metal-binding</keyword>
<dbReference type="PANTHER" id="PTHR43808">
    <property type="entry name" value="ACETYLORNITHINE DEACETYLASE"/>
    <property type="match status" value="1"/>
</dbReference>
<dbReference type="SUPFAM" id="SSF53187">
    <property type="entry name" value="Zn-dependent exopeptidases"/>
    <property type="match status" value="1"/>
</dbReference>
<evidence type="ECO:0000256" key="7">
    <source>
        <dbReference type="ARBA" id="ARBA00022723"/>
    </source>
</evidence>
<keyword evidence="9" id="KW-0862">Zinc</keyword>
<dbReference type="InterPro" id="IPR001261">
    <property type="entry name" value="ArgE/DapE_CS"/>
</dbReference>
<evidence type="ECO:0000256" key="10">
    <source>
        <dbReference type="ARBA" id="ARBA00023285"/>
    </source>
</evidence>
<sequence>MTDVVEALRGETGAMAELLSELIRIPSVGGSDAEVRIQERLAAWMRDEGLEVDHWPIDVDAVAAEDAFPGMEAPRTRAWGLVGRLPGTGGGRSLMLNAHVDVVPPGALDAWTEDPFGGRVAGDLVYGRGASDMKGGLVAALFAVRALRRARPRGDVLVACVVGEEDGGLGSYALLRRGWRADACVIPEPTGLDVVPANAGALTFRLRVRGRAAHAARRDTGVSAVERFWPVFAALRDLERRRNADVDPLMRRWTLPYAIEIGTVRAGDWSSTVPDELVAEGRIGVALGESEQAARRALEQAVADACAGDDWLRDHPVEVEWWGGRFASARLPADADGLLERLRDAHTRVTGRSPDVWGAPYGSDLRLLTGLGGIPAVQYGPGDVARMHGPDECVSVRDVAVAAQTLAALALAG</sequence>
<dbReference type="EC" id="3.5.1.18" evidence="5"/>
<dbReference type="InterPro" id="IPR002933">
    <property type="entry name" value="Peptidase_M20"/>
</dbReference>
<dbReference type="PROSITE" id="PS00758">
    <property type="entry name" value="ARGE_DAPE_CPG2_1"/>
    <property type="match status" value="1"/>
</dbReference>
<evidence type="ECO:0000256" key="1">
    <source>
        <dbReference type="ARBA" id="ARBA00001941"/>
    </source>
</evidence>
<comment type="caution">
    <text evidence="13">The sequence shown here is derived from an EMBL/GenBank/DDBJ whole genome shotgun (WGS) entry which is preliminary data.</text>
</comment>
<dbReference type="InterPro" id="IPR036264">
    <property type="entry name" value="Bact_exopeptidase_dim_dom"/>
</dbReference>
<dbReference type="Gene3D" id="3.30.70.360">
    <property type="match status" value="1"/>
</dbReference>
<dbReference type="InterPro" id="IPR010182">
    <property type="entry name" value="ArgE/DapE"/>
</dbReference>
<dbReference type="EMBL" id="BSRZ01000015">
    <property type="protein sequence ID" value="GLW66561.1"/>
    <property type="molecule type" value="Genomic_DNA"/>
</dbReference>
<dbReference type="Pfam" id="PF07687">
    <property type="entry name" value="M20_dimer"/>
    <property type="match status" value="1"/>
</dbReference>
<dbReference type="Proteomes" id="UP001165124">
    <property type="component" value="Unassembled WGS sequence"/>
</dbReference>
<evidence type="ECO:0000313" key="14">
    <source>
        <dbReference type="Proteomes" id="UP001165124"/>
    </source>
</evidence>
<accession>A0A9W6Q105</accession>
<protein>
    <recommendedName>
        <fullName evidence="6">Probable succinyl-diaminopimelate desuccinylase</fullName>
        <ecNumber evidence="5">3.5.1.18</ecNumber>
    </recommendedName>
</protein>
<dbReference type="NCBIfam" id="TIGR01910">
    <property type="entry name" value="DapE-ArgE"/>
    <property type="match status" value="1"/>
</dbReference>
<comment type="cofactor">
    <cofactor evidence="1">
        <name>Co(2+)</name>
        <dbReference type="ChEBI" id="CHEBI:48828"/>
    </cofactor>
</comment>
<evidence type="ECO:0000256" key="9">
    <source>
        <dbReference type="ARBA" id="ARBA00022833"/>
    </source>
</evidence>
<evidence type="ECO:0000256" key="8">
    <source>
        <dbReference type="ARBA" id="ARBA00022801"/>
    </source>
</evidence>
<dbReference type="SUPFAM" id="SSF55031">
    <property type="entry name" value="Bacterial exopeptidase dimerisation domain"/>
    <property type="match status" value="1"/>
</dbReference>
<evidence type="ECO:0000256" key="6">
    <source>
        <dbReference type="ARBA" id="ARBA00016853"/>
    </source>
</evidence>
<evidence type="ECO:0000256" key="5">
    <source>
        <dbReference type="ARBA" id="ARBA00011921"/>
    </source>
</evidence>
<evidence type="ECO:0000256" key="2">
    <source>
        <dbReference type="ARBA" id="ARBA00001947"/>
    </source>
</evidence>
<organism evidence="13 14">
    <name type="scientific">Actinomadura rubrobrunea</name>
    <dbReference type="NCBI Taxonomy" id="115335"/>
    <lineage>
        <taxon>Bacteria</taxon>
        <taxon>Bacillati</taxon>
        <taxon>Actinomycetota</taxon>
        <taxon>Actinomycetes</taxon>
        <taxon>Streptosporangiales</taxon>
        <taxon>Thermomonosporaceae</taxon>
        <taxon>Actinomadura</taxon>
    </lineage>
</organism>
<evidence type="ECO:0000256" key="3">
    <source>
        <dbReference type="ARBA" id="ARBA00005130"/>
    </source>
</evidence>
<dbReference type="Gene3D" id="3.40.630.10">
    <property type="entry name" value="Zn peptidases"/>
    <property type="match status" value="1"/>
</dbReference>
<evidence type="ECO:0000313" key="13">
    <source>
        <dbReference type="EMBL" id="GLW66561.1"/>
    </source>
</evidence>
<evidence type="ECO:0000256" key="11">
    <source>
        <dbReference type="ARBA" id="ARBA00051301"/>
    </source>
</evidence>
<dbReference type="Pfam" id="PF01546">
    <property type="entry name" value="Peptidase_M20"/>
    <property type="match status" value="1"/>
</dbReference>
<keyword evidence="10" id="KW-0170">Cobalt</keyword>
<feature type="domain" description="Peptidase M20 dimerisation" evidence="12">
    <location>
        <begin position="198"/>
        <end position="307"/>
    </location>
</feature>
<proteinExistence type="inferred from homology"/>
<keyword evidence="8" id="KW-0378">Hydrolase</keyword>
<dbReference type="PANTHER" id="PTHR43808:SF25">
    <property type="entry name" value="PEPTIDASE M20 DIMERISATION DOMAIN-CONTAINING PROTEIN"/>
    <property type="match status" value="1"/>
</dbReference>
<evidence type="ECO:0000259" key="12">
    <source>
        <dbReference type="Pfam" id="PF07687"/>
    </source>
</evidence>
<dbReference type="InterPro" id="IPR050072">
    <property type="entry name" value="Peptidase_M20A"/>
</dbReference>
<comment type="pathway">
    <text evidence="3">Amino-acid biosynthesis; L-lysine biosynthesis via DAP pathway; LL-2,6-diaminopimelate from (S)-tetrahydrodipicolinate (succinylase route): step 3/3.</text>
</comment>
<dbReference type="InterPro" id="IPR011650">
    <property type="entry name" value="Peptidase_M20_dimer"/>
</dbReference>
<name>A0A9W6Q105_9ACTN</name>
<evidence type="ECO:0000256" key="4">
    <source>
        <dbReference type="ARBA" id="ARBA00006247"/>
    </source>
</evidence>
<keyword evidence="14" id="KW-1185">Reference proteome</keyword>
<gene>
    <name evidence="13" type="ORF">Arub01_48050</name>
</gene>
<dbReference type="GO" id="GO:0046872">
    <property type="term" value="F:metal ion binding"/>
    <property type="evidence" value="ECO:0007669"/>
    <property type="project" value="UniProtKB-KW"/>
</dbReference>
<reference evidence="13" key="1">
    <citation type="submission" date="2023-02" db="EMBL/GenBank/DDBJ databases">
        <title>Actinomadura rubrobrunea NBRC 14622.</title>
        <authorList>
            <person name="Ichikawa N."/>
            <person name="Sato H."/>
            <person name="Tonouchi N."/>
        </authorList>
    </citation>
    <scope>NUCLEOTIDE SEQUENCE</scope>
    <source>
        <strain evidence="13">NBRC 14622</strain>
    </source>
</reference>
<comment type="similarity">
    <text evidence="4">Belongs to the peptidase M20A family.</text>
</comment>
<dbReference type="GO" id="GO:0009014">
    <property type="term" value="F:succinyl-diaminopimelate desuccinylase activity"/>
    <property type="evidence" value="ECO:0007669"/>
    <property type="project" value="UniProtKB-EC"/>
</dbReference>
<comment type="cofactor">
    <cofactor evidence="2">
        <name>Zn(2+)</name>
        <dbReference type="ChEBI" id="CHEBI:29105"/>
    </cofactor>
</comment>
<comment type="catalytic activity">
    <reaction evidence="11">
        <text>N-succinyl-(2S,6S)-2,6-diaminopimelate + H2O = (2S,6S)-2,6-diaminopimelate + succinate</text>
        <dbReference type="Rhea" id="RHEA:22608"/>
        <dbReference type="ChEBI" id="CHEBI:15377"/>
        <dbReference type="ChEBI" id="CHEBI:30031"/>
        <dbReference type="ChEBI" id="CHEBI:57609"/>
        <dbReference type="ChEBI" id="CHEBI:58087"/>
        <dbReference type="EC" id="3.5.1.18"/>
    </reaction>
</comment>